<comment type="subcellular location">
    <subcellularLocation>
        <location evidence="1">Cell membrane</location>
        <topology evidence="1">Multi-pass membrane protein</topology>
    </subcellularLocation>
</comment>
<evidence type="ECO:0008006" key="8">
    <source>
        <dbReference type="Google" id="ProtNLM"/>
    </source>
</evidence>
<feature type="non-terminal residue" evidence="7">
    <location>
        <position position="285"/>
    </location>
</feature>
<keyword evidence="3 6" id="KW-0812">Transmembrane</keyword>
<evidence type="ECO:0000256" key="1">
    <source>
        <dbReference type="ARBA" id="ARBA00004651"/>
    </source>
</evidence>
<feature type="transmembrane region" description="Helical" evidence="6">
    <location>
        <begin position="55"/>
        <end position="73"/>
    </location>
</feature>
<keyword evidence="5 6" id="KW-0472">Membrane</keyword>
<evidence type="ECO:0000256" key="2">
    <source>
        <dbReference type="ARBA" id="ARBA00022475"/>
    </source>
</evidence>
<keyword evidence="4 6" id="KW-1133">Transmembrane helix</keyword>
<feature type="transmembrane region" description="Helical" evidence="6">
    <location>
        <begin position="192"/>
        <end position="216"/>
    </location>
</feature>
<dbReference type="InterPro" id="IPR019108">
    <property type="entry name" value="Caa3_assmbl_CtaG-rel"/>
</dbReference>
<dbReference type="Pfam" id="PF09678">
    <property type="entry name" value="Caa3_CtaG"/>
    <property type="match status" value="1"/>
</dbReference>
<keyword evidence="2" id="KW-1003">Cell membrane</keyword>
<evidence type="ECO:0000256" key="5">
    <source>
        <dbReference type="ARBA" id="ARBA00023136"/>
    </source>
</evidence>
<gene>
    <name evidence="7" type="ORF">METZ01_LOCUS209519</name>
</gene>
<evidence type="ECO:0000256" key="4">
    <source>
        <dbReference type="ARBA" id="ARBA00022989"/>
    </source>
</evidence>
<feature type="transmembrane region" description="Helical" evidence="6">
    <location>
        <begin position="129"/>
        <end position="150"/>
    </location>
</feature>
<feature type="transmembrane region" description="Helical" evidence="6">
    <location>
        <begin position="85"/>
        <end position="108"/>
    </location>
</feature>
<dbReference type="GO" id="GO:0005886">
    <property type="term" value="C:plasma membrane"/>
    <property type="evidence" value="ECO:0007669"/>
    <property type="project" value="UniProtKB-SubCell"/>
</dbReference>
<dbReference type="EMBL" id="UINC01047412">
    <property type="protein sequence ID" value="SVB56665.1"/>
    <property type="molecule type" value="Genomic_DNA"/>
</dbReference>
<accession>A0A382F1X2</accession>
<reference evidence="7" key="1">
    <citation type="submission" date="2018-05" db="EMBL/GenBank/DDBJ databases">
        <authorList>
            <person name="Lanie J.A."/>
            <person name="Ng W.-L."/>
            <person name="Kazmierczak K.M."/>
            <person name="Andrzejewski T.M."/>
            <person name="Davidsen T.M."/>
            <person name="Wayne K.J."/>
            <person name="Tettelin H."/>
            <person name="Glass J.I."/>
            <person name="Rusch D."/>
            <person name="Podicherti R."/>
            <person name="Tsui H.-C.T."/>
            <person name="Winkler M.E."/>
        </authorList>
    </citation>
    <scope>NUCLEOTIDE SEQUENCE</scope>
</reference>
<evidence type="ECO:0000256" key="6">
    <source>
        <dbReference type="SAM" id="Phobius"/>
    </source>
</evidence>
<organism evidence="7">
    <name type="scientific">marine metagenome</name>
    <dbReference type="NCBI Taxonomy" id="408172"/>
    <lineage>
        <taxon>unclassified sequences</taxon>
        <taxon>metagenomes</taxon>
        <taxon>ecological metagenomes</taxon>
    </lineage>
</organism>
<name>A0A382F1X2_9ZZZZ</name>
<evidence type="ECO:0000256" key="3">
    <source>
        <dbReference type="ARBA" id="ARBA00022692"/>
    </source>
</evidence>
<feature type="transmembrane region" description="Helical" evidence="6">
    <location>
        <begin position="156"/>
        <end position="180"/>
    </location>
</feature>
<dbReference type="AlphaFoldDB" id="A0A382F1X2"/>
<sequence>MASVIGAINPWAWKPHPEVWVLVLAILLLGRWAVKGIGPKVVASEKSIVTSFQKTAFLTAVLLLFLSADWPVHDVAEDHLYSVHMFQHLVITFIVPPLFLLSIPRWLAELVVFDSGRGSRILRRASHPVLAGVVFNALVALTHWGGIVQASADSGIFHYLVHFLLFVSAIFMWVPVVSPLPELRLSPLAQMLYLFLMSIIPTVPAAWLTFAEGTVYSHYDDGYQMWGISVQSDQQAAGFIMKLVGGFYLWGIIIFKFFKIAGHHRENQTLRPASLKETNKDEKLF</sequence>
<evidence type="ECO:0000313" key="7">
    <source>
        <dbReference type="EMBL" id="SVB56665.1"/>
    </source>
</evidence>
<feature type="transmembrane region" description="Helical" evidence="6">
    <location>
        <begin position="236"/>
        <end position="258"/>
    </location>
</feature>
<proteinExistence type="predicted"/>
<feature type="transmembrane region" description="Helical" evidence="6">
    <location>
        <begin position="19"/>
        <end position="34"/>
    </location>
</feature>
<protein>
    <recommendedName>
        <fullName evidence="8">Cytochrome c oxidase assembly protein</fullName>
    </recommendedName>
</protein>